<gene>
    <name evidence="2" type="ORF">SHELI_v1c10590</name>
</gene>
<evidence type="ECO:0000313" key="2">
    <source>
        <dbReference type="EMBL" id="AOG61006.1"/>
    </source>
</evidence>
<dbReference type="NCBIfam" id="NF038029">
    <property type="entry name" value="LP_plasma"/>
    <property type="match status" value="1"/>
</dbReference>
<dbReference type="Proteomes" id="UP000094378">
    <property type="component" value="Chromosome"/>
</dbReference>
<dbReference type="EMBL" id="CP017015">
    <property type="protein sequence ID" value="AOG61006.1"/>
    <property type="molecule type" value="Genomic_DNA"/>
</dbReference>
<organism evidence="2 3">
    <name type="scientific">Spiroplasma helicoides</name>
    <dbReference type="NCBI Taxonomy" id="216938"/>
    <lineage>
        <taxon>Bacteria</taxon>
        <taxon>Bacillati</taxon>
        <taxon>Mycoplasmatota</taxon>
        <taxon>Mollicutes</taxon>
        <taxon>Entomoplasmatales</taxon>
        <taxon>Spiroplasmataceae</taxon>
        <taxon>Spiroplasma</taxon>
    </lineage>
</organism>
<evidence type="ECO:0000313" key="3">
    <source>
        <dbReference type="Proteomes" id="UP000094378"/>
    </source>
</evidence>
<dbReference type="InterPro" id="IPR054816">
    <property type="entry name" value="Lipoprotein_mollicutes-type_CS"/>
</dbReference>
<dbReference type="Pfam" id="PF05215">
    <property type="entry name" value="Spiralin"/>
    <property type="match status" value="3"/>
</dbReference>
<accession>A0A1B3SM44</accession>
<feature type="signal peptide" evidence="1">
    <location>
        <begin position="1"/>
        <end position="29"/>
    </location>
</feature>
<evidence type="ECO:0008006" key="4">
    <source>
        <dbReference type="Google" id="ProtNLM"/>
    </source>
</evidence>
<proteinExistence type="predicted"/>
<dbReference type="InterPro" id="IPR007880">
    <property type="entry name" value="Spiralin"/>
</dbReference>
<dbReference type="GO" id="GO:0016020">
    <property type="term" value="C:membrane"/>
    <property type="evidence" value="ECO:0007669"/>
    <property type="project" value="InterPro"/>
</dbReference>
<dbReference type="STRING" id="216938.SHELI_v1c10590"/>
<name>A0A1B3SM44_9MOLU</name>
<feature type="chain" id="PRO_5008554071" description="Lipoprotein" evidence="1">
    <location>
        <begin position="30"/>
        <end position="332"/>
    </location>
</feature>
<dbReference type="AlphaFoldDB" id="A0A1B3SM44"/>
<evidence type="ECO:0000256" key="1">
    <source>
        <dbReference type="SAM" id="SignalP"/>
    </source>
</evidence>
<dbReference type="PROSITE" id="PS51257">
    <property type="entry name" value="PROKAR_LIPOPROTEIN"/>
    <property type="match status" value="1"/>
</dbReference>
<sequence>MKGINKMKKLLSLLAATGLVATSSVGVIACDSYKPPVQILKHGDIELVQKDAKVSVNTGSGPIVQDAVIAKIQEVFGTDVQEGVDFTFSDFVGSGGSGPSRIRVDAIEGSEKLSGGVTFSAVADIETKTTLERLYFNAVNLGTNENNSEEQVRIAVAAKVKKYLNVDTTKDDYKCEIDQAATQTIKGKAKVRVMYNNTKISGLNWNFWWDALGEKRKDLMNLEDVEFGETIKGNEVPDLTNEKGSENDKNEQVKLYNSIKDNINEKVKELSKDATESTFNGENKNDYIVQIDLHHDANIWSVKIVASESSKLLKGTATILFSKGTNGVMVSI</sequence>
<keyword evidence="1" id="KW-0732">Signal</keyword>
<keyword evidence="3" id="KW-1185">Reference proteome</keyword>
<protein>
    <recommendedName>
        <fullName evidence="4">Lipoprotein</fullName>
    </recommendedName>
</protein>
<reference evidence="2 3" key="1">
    <citation type="submission" date="2016-08" db="EMBL/GenBank/DDBJ databases">
        <title>Complete genome sequence of Spiroplasma helicoides TABS-2 (DSM 22551).</title>
        <authorList>
            <person name="Shen W.-Y."/>
            <person name="Lo W.-S."/>
            <person name="Lai Y.-C."/>
            <person name="Kuo C.-H."/>
        </authorList>
    </citation>
    <scope>NUCLEOTIDE SEQUENCE [LARGE SCALE GENOMIC DNA]</scope>
    <source>
        <strain evidence="2 3">TABS-2</strain>
    </source>
</reference>
<dbReference type="KEGG" id="shj:SHELI_v1c10590"/>